<comment type="caution">
    <text evidence="3">The sequence shown here is derived from an EMBL/GenBank/DDBJ whole genome shotgun (WGS) entry which is preliminary data.</text>
</comment>
<dbReference type="InterPro" id="IPR032812">
    <property type="entry name" value="SbsA_Ig"/>
</dbReference>
<organism evidence="3 4">
    <name type="scientific">Polarella glacialis</name>
    <name type="common">Dinoflagellate</name>
    <dbReference type="NCBI Taxonomy" id="89957"/>
    <lineage>
        <taxon>Eukaryota</taxon>
        <taxon>Sar</taxon>
        <taxon>Alveolata</taxon>
        <taxon>Dinophyceae</taxon>
        <taxon>Suessiales</taxon>
        <taxon>Suessiaceae</taxon>
        <taxon>Polarella</taxon>
    </lineage>
</organism>
<feature type="non-terminal residue" evidence="3">
    <location>
        <position position="285"/>
    </location>
</feature>
<accession>A0A813JZT1</accession>
<feature type="domain" description="SbsA Ig-like" evidence="2">
    <location>
        <begin position="156"/>
        <end position="282"/>
    </location>
</feature>
<evidence type="ECO:0000256" key="1">
    <source>
        <dbReference type="ARBA" id="ARBA00022729"/>
    </source>
</evidence>
<name>A0A813JZT1_POLGL</name>
<dbReference type="EMBL" id="CAJNNW010026757">
    <property type="protein sequence ID" value="CAE8687535.1"/>
    <property type="molecule type" value="Genomic_DNA"/>
</dbReference>
<dbReference type="Pfam" id="PF13205">
    <property type="entry name" value="Big_5"/>
    <property type="match status" value="1"/>
</dbReference>
<evidence type="ECO:0000313" key="4">
    <source>
        <dbReference type="Proteomes" id="UP000626109"/>
    </source>
</evidence>
<dbReference type="AlphaFoldDB" id="A0A813JZT1"/>
<evidence type="ECO:0000313" key="3">
    <source>
        <dbReference type="EMBL" id="CAE8687535.1"/>
    </source>
</evidence>
<keyword evidence="1" id="KW-0732">Signal</keyword>
<gene>
    <name evidence="3" type="ORF">PGLA2088_LOCUS25505</name>
</gene>
<sequence>DDEFTEGASTILPAPTSNNIATPILTELTGRFTLDLTPPVISIVSIFSGSETTATVTLQLDEPGTAWCKAVRDNFNPPTINQIIAASFFSITTTANQDFTVQVQNLARDTEYDIYCHARDRGTEVDGVAPSAGNPGNDVAFSHVLTTKRDIHTMGDSTAPSVISVTPIHQQTGVDKNPVFTIVFNEDIQAGTGNVVFTPTGGTPQHALDITNVNNGLCTSGLAKLSITLTTFQADFSQCTGNFLTASTNWYVSFPSGVLKDDSSAQNVVAAFGTSSSYYFTTGAR</sequence>
<dbReference type="Proteomes" id="UP000626109">
    <property type="component" value="Unassembled WGS sequence"/>
</dbReference>
<evidence type="ECO:0000259" key="2">
    <source>
        <dbReference type="Pfam" id="PF13205"/>
    </source>
</evidence>
<protein>
    <recommendedName>
        <fullName evidence="2">SbsA Ig-like domain-containing protein</fullName>
    </recommendedName>
</protein>
<proteinExistence type="predicted"/>
<reference evidence="3" key="1">
    <citation type="submission" date="2021-02" db="EMBL/GenBank/DDBJ databases">
        <authorList>
            <person name="Dougan E. K."/>
            <person name="Rhodes N."/>
            <person name="Thang M."/>
            <person name="Chan C."/>
        </authorList>
    </citation>
    <scope>NUCLEOTIDE SEQUENCE</scope>
</reference>